<accession>A0A9N9NT97</accession>
<evidence type="ECO:0000313" key="1">
    <source>
        <dbReference type="EMBL" id="CAG8755156.1"/>
    </source>
</evidence>
<reference evidence="1" key="1">
    <citation type="submission" date="2021-06" db="EMBL/GenBank/DDBJ databases">
        <authorList>
            <person name="Kallberg Y."/>
            <person name="Tangrot J."/>
            <person name="Rosling A."/>
        </authorList>
    </citation>
    <scope>NUCLEOTIDE SEQUENCE</scope>
    <source>
        <strain evidence="1">UK204</strain>
    </source>
</reference>
<sequence length="86" mass="9767">ETGDSFLYSFASKRSRNGKLARVTETEKIYAVSYSTNNGPCFGGGWDLAIKNDHIRNYTSSYSGNKFLSSNNRHLEDYEVFQVIKN</sequence>
<organism evidence="1 2">
    <name type="scientific">Funneliformis caledonium</name>
    <dbReference type="NCBI Taxonomy" id="1117310"/>
    <lineage>
        <taxon>Eukaryota</taxon>
        <taxon>Fungi</taxon>
        <taxon>Fungi incertae sedis</taxon>
        <taxon>Mucoromycota</taxon>
        <taxon>Glomeromycotina</taxon>
        <taxon>Glomeromycetes</taxon>
        <taxon>Glomerales</taxon>
        <taxon>Glomeraceae</taxon>
        <taxon>Funneliformis</taxon>
    </lineage>
</organism>
<dbReference type="AlphaFoldDB" id="A0A9N9NT97"/>
<name>A0A9N9NT97_9GLOM</name>
<dbReference type="Proteomes" id="UP000789570">
    <property type="component" value="Unassembled WGS sequence"/>
</dbReference>
<proteinExistence type="predicted"/>
<comment type="caution">
    <text evidence="1">The sequence shown here is derived from an EMBL/GenBank/DDBJ whole genome shotgun (WGS) entry which is preliminary data.</text>
</comment>
<dbReference type="OrthoDB" id="25620at2759"/>
<protein>
    <submittedName>
        <fullName evidence="1">8242_t:CDS:1</fullName>
    </submittedName>
</protein>
<evidence type="ECO:0000313" key="2">
    <source>
        <dbReference type="Proteomes" id="UP000789570"/>
    </source>
</evidence>
<feature type="non-terminal residue" evidence="1">
    <location>
        <position position="1"/>
    </location>
</feature>
<keyword evidence="2" id="KW-1185">Reference proteome</keyword>
<gene>
    <name evidence="1" type="ORF">FCALED_LOCUS16560</name>
</gene>
<dbReference type="EMBL" id="CAJVPQ010019969">
    <property type="protein sequence ID" value="CAG8755156.1"/>
    <property type="molecule type" value="Genomic_DNA"/>
</dbReference>